<feature type="compositionally biased region" description="Basic and acidic residues" evidence="1">
    <location>
        <begin position="138"/>
        <end position="147"/>
    </location>
</feature>
<reference evidence="2" key="1">
    <citation type="submission" date="2021-01" db="EMBL/GenBank/DDBJ databases">
        <authorList>
            <person name="Corre E."/>
            <person name="Pelletier E."/>
            <person name="Niang G."/>
            <person name="Scheremetjew M."/>
            <person name="Finn R."/>
            <person name="Kale V."/>
            <person name="Holt S."/>
            <person name="Cochrane G."/>
            <person name="Meng A."/>
            <person name="Brown T."/>
            <person name="Cohen L."/>
        </authorList>
    </citation>
    <scope>NUCLEOTIDE SEQUENCE</scope>
    <source>
        <strain evidence="2">Grappler Inlet BC</strain>
    </source>
</reference>
<sequence>MQPSDVGAARSMFIGSAGNGDGDTQLKTISKMDDEDNRQSSSDTMPFLSPLQDRCEIPAHEREAAGKLFVDGVNNRVKQHVDAPWMDGGWNVHRGGKEIEDTSSSAFQLPHAEWQHDGRRVGDGGAVSGGEWKGSRGLRNDENREQQAHQNSNNELHQNSNNALHQNSNNGLSLGDTAEGRNGVELRPELWSSDIETKRMIAGSSRRLHDERDRGNEYVVMHGGVESNSAPDVIQGVVSWLFPSPGATKSSPSSCLSHGQSAVSVGDTQVRELFPYGTDSHLQENAIKPLDLETASRLLQQRAARGILGGENVPQNNAVMGSDLRVMPGSPSEGRQVLQNFEEVDRSHVHESVDAALRQGGIHVQVQDSRFLHHTKQNQSTMQSVNPFRTTDPATAVGNRPPESPGGLAKFAAVVAGRAVVGPTTPVAGSGPFTS</sequence>
<feature type="compositionally biased region" description="Gly residues" evidence="1">
    <location>
        <begin position="123"/>
        <end position="132"/>
    </location>
</feature>
<proteinExistence type="predicted"/>
<dbReference type="EMBL" id="HBHB01001128">
    <property type="protein sequence ID" value="CAD9649188.1"/>
    <property type="molecule type" value="Transcribed_RNA"/>
</dbReference>
<accession>A0A7S2QQQ6</accession>
<dbReference type="AlphaFoldDB" id="A0A7S2QQQ6"/>
<feature type="compositionally biased region" description="Low complexity" evidence="1">
    <location>
        <begin position="149"/>
        <end position="170"/>
    </location>
</feature>
<feature type="compositionally biased region" description="Basic and acidic residues" evidence="1">
    <location>
        <begin position="113"/>
        <end position="122"/>
    </location>
</feature>
<gene>
    <name evidence="2" type="ORF">LABB0372_LOCUS525</name>
</gene>
<feature type="region of interest" description="Disordered" evidence="1">
    <location>
        <begin position="1"/>
        <end position="49"/>
    </location>
</feature>
<feature type="region of interest" description="Disordered" evidence="1">
    <location>
        <begin position="112"/>
        <end position="180"/>
    </location>
</feature>
<evidence type="ECO:0000256" key="1">
    <source>
        <dbReference type="SAM" id="MobiDB-lite"/>
    </source>
</evidence>
<evidence type="ECO:0000313" key="2">
    <source>
        <dbReference type="EMBL" id="CAD9649188.1"/>
    </source>
</evidence>
<organism evidence="2">
    <name type="scientific">Lankesteria abbotti</name>
    <dbReference type="NCBI Taxonomy" id="340204"/>
    <lineage>
        <taxon>Eukaryota</taxon>
        <taxon>Sar</taxon>
        <taxon>Alveolata</taxon>
        <taxon>Apicomplexa</taxon>
        <taxon>Conoidasida</taxon>
        <taxon>Gregarinasina</taxon>
        <taxon>Eugregarinorida</taxon>
        <taxon>Lecudinidae</taxon>
        <taxon>Lankesteria</taxon>
    </lineage>
</organism>
<name>A0A7S2QQQ6_9APIC</name>
<protein>
    <submittedName>
        <fullName evidence="2">Uncharacterized protein</fullName>
    </submittedName>
</protein>